<accession>A0A074RZ11</accession>
<evidence type="ECO:0000313" key="2">
    <source>
        <dbReference type="Proteomes" id="UP000027456"/>
    </source>
</evidence>
<organism evidence="1 2">
    <name type="scientific">Rhizoctonia solani 123E</name>
    <dbReference type="NCBI Taxonomy" id="1423351"/>
    <lineage>
        <taxon>Eukaryota</taxon>
        <taxon>Fungi</taxon>
        <taxon>Dikarya</taxon>
        <taxon>Basidiomycota</taxon>
        <taxon>Agaricomycotina</taxon>
        <taxon>Agaricomycetes</taxon>
        <taxon>Cantharellales</taxon>
        <taxon>Ceratobasidiaceae</taxon>
        <taxon>Rhizoctonia</taxon>
    </lineage>
</organism>
<name>A0A074RZ11_9AGAM</name>
<dbReference type="AlphaFoldDB" id="A0A074RZ11"/>
<gene>
    <name evidence="1" type="ORF">V565_077980</name>
</gene>
<reference evidence="1 2" key="1">
    <citation type="submission" date="2013-12" db="EMBL/GenBank/DDBJ databases">
        <authorList>
            <person name="Cubeta M."/>
            <person name="Pakala S."/>
            <person name="Fedorova N."/>
            <person name="Thomas E."/>
            <person name="Dean R."/>
            <person name="Jabaji S."/>
            <person name="Neate S."/>
            <person name="Toda T."/>
            <person name="Tavantzis S."/>
            <person name="Vilgalys R."/>
            <person name="Bharathan N."/>
            <person name="Pakala S."/>
            <person name="Losada L.S."/>
            <person name="Zafar N."/>
            <person name="Nierman W."/>
        </authorList>
    </citation>
    <scope>NUCLEOTIDE SEQUENCE [LARGE SCALE GENOMIC DNA]</scope>
    <source>
        <strain evidence="1 2">123E</strain>
    </source>
</reference>
<sequence length="151" mass="16522">MTESGTSDSHAAVPLAPPQLPPFLASVFDLKPILGNPSRGEVKLVHEAVRALNNFLHAPELRDTDLPIELSQHLFDIQMTCHRHKYPISVLPNDVIYDPPTLPTYIPVKLKPVAGPPSNEEIASVHTALRISESFANVPSIFAPDTHVQLS</sequence>
<dbReference type="Proteomes" id="UP000027456">
    <property type="component" value="Unassembled WGS sequence"/>
</dbReference>
<proteinExistence type="predicted"/>
<dbReference type="OrthoDB" id="3201351at2759"/>
<evidence type="ECO:0000313" key="1">
    <source>
        <dbReference type="EMBL" id="KEP50555.1"/>
    </source>
</evidence>
<keyword evidence="2" id="KW-1185">Reference proteome</keyword>
<dbReference type="EMBL" id="AZST01000243">
    <property type="protein sequence ID" value="KEP50555.1"/>
    <property type="molecule type" value="Genomic_DNA"/>
</dbReference>
<comment type="caution">
    <text evidence="1">The sequence shown here is derived from an EMBL/GenBank/DDBJ whole genome shotgun (WGS) entry which is preliminary data.</text>
</comment>
<protein>
    <submittedName>
        <fullName evidence="1">Uncharacterized protein</fullName>
    </submittedName>
</protein>
<dbReference type="HOGENOM" id="CLU_119824_0_0_1"/>